<keyword evidence="3" id="KW-1185">Reference proteome</keyword>
<accession>F4LK26</accession>
<dbReference type="STRING" id="906968.Trebr_2073"/>
<sequence>MRILSYFFIALCGLCPLYAHVDTVSAGAGATVSFPAAERRAVPAVSIRADFPFELYPEPDAADFHTAVTLRWQCGITVLFGGLTFSKTLSLFKNPSFTVSLNPFGSGALPDPGLGAGYSGSGSKRKPFAVSCTIPFGSPEKTVARRASIQCAGDTAGTYAMLFRFPFELADISWIYAVSVCSYENAGTVSEKLRQSVWFLDDAVFTDNGFRIPAFLRNRCTGVLQELTVRARKWQVYGAAGFRESPFGGFSRWGRIQGRVDVGVLSVNGGAYCGDSGGIGIGGTRIRNTLQAFLHPLFSVRAGSSALLRFGAKTAVNGRNSGGIGTAFGAEGKMSAGAECVFSRFSLRASAVWSGFSVYDTENAAGSDSGEYVGGTLGCTFRNTAGSPGTVRNVYSLFKGSAGIRRYPAGAGSAGKIVITGALSAEPDARGGRFPQQFLPAVAVSSESVFAGGEYGASKGVVSFTWNVREGIFRISGTVEVSFSF</sequence>
<dbReference type="EMBL" id="CP002696">
    <property type="protein sequence ID" value="AEE17488.1"/>
    <property type="molecule type" value="Genomic_DNA"/>
</dbReference>
<keyword evidence="1" id="KW-0732">Signal</keyword>
<gene>
    <name evidence="2" type="ordered locus">Trebr_2073</name>
</gene>
<dbReference type="RefSeq" id="WP_013759191.1">
    <property type="nucleotide sequence ID" value="NC_015500.1"/>
</dbReference>
<dbReference type="HOGENOM" id="CLU_562492_0_0_12"/>
<name>F4LK26_TREBD</name>
<evidence type="ECO:0000313" key="2">
    <source>
        <dbReference type="EMBL" id="AEE17488.1"/>
    </source>
</evidence>
<evidence type="ECO:0000256" key="1">
    <source>
        <dbReference type="SAM" id="SignalP"/>
    </source>
</evidence>
<dbReference type="KEGG" id="tbe:Trebr_2073"/>
<dbReference type="Proteomes" id="UP000006546">
    <property type="component" value="Chromosome"/>
</dbReference>
<proteinExistence type="predicted"/>
<feature type="signal peptide" evidence="1">
    <location>
        <begin position="1"/>
        <end position="21"/>
    </location>
</feature>
<protein>
    <submittedName>
        <fullName evidence="2">Uncharacterized protein</fullName>
    </submittedName>
</protein>
<feature type="chain" id="PRO_5003310885" evidence="1">
    <location>
        <begin position="22"/>
        <end position="485"/>
    </location>
</feature>
<reference evidence="3" key="1">
    <citation type="submission" date="2011-04" db="EMBL/GenBank/DDBJ databases">
        <title>The complete genome of Treponema brennaborense DSM 12168.</title>
        <authorList>
            <person name="Lucas S."/>
            <person name="Han J."/>
            <person name="Lapidus A."/>
            <person name="Bruce D."/>
            <person name="Goodwin L."/>
            <person name="Pitluck S."/>
            <person name="Peters L."/>
            <person name="Kyrpides N."/>
            <person name="Mavromatis K."/>
            <person name="Ivanova N."/>
            <person name="Mikhailova N."/>
            <person name="Pagani I."/>
            <person name="Teshima H."/>
            <person name="Detter J.C."/>
            <person name="Tapia R."/>
            <person name="Han C."/>
            <person name="Land M."/>
            <person name="Hauser L."/>
            <person name="Markowitz V."/>
            <person name="Cheng J.-F."/>
            <person name="Hugenholtz P."/>
            <person name="Woyke T."/>
            <person name="Wu D."/>
            <person name="Gronow S."/>
            <person name="Wellnitz S."/>
            <person name="Brambilla E."/>
            <person name="Klenk H.-P."/>
            <person name="Eisen J.A."/>
        </authorList>
    </citation>
    <scope>NUCLEOTIDE SEQUENCE [LARGE SCALE GENOMIC DNA]</scope>
    <source>
        <strain evidence="3">DSM 12168 / CIP 105900 / DD5/3</strain>
    </source>
</reference>
<dbReference type="AlphaFoldDB" id="F4LK26"/>
<evidence type="ECO:0000313" key="3">
    <source>
        <dbReference type="Proteomes" id="UP000006546"/>
    </source>
</evidence>
<organism evidence="2 3">
    <name type="scientific">Treponema brennaborense (strain DSM 12168 / CIP 105900 / DD5/3)</name>
    <dbReference type="NCBI Taxonomy" id="906968"/>
    <lineage>
        <taxon>Bacteria</taxon>
        <taxon>Pseudomonadati</taxon>
        <taxon>Spirochaetota</taxon>
        <taxon>Spirochaetia</taxon>
        <taxon>Spirochaetales</taxon>
        <taxon>Treponemataceae</taxon>
        <taxon>Treponema</taxon>
    </lineage>
</organism>